<dbReference type="InterPro" id="IPR056156">
    <property type="entry name" value="TPR_IF140_C"/>
</dbReference>
<evidence type="ECO:0000313" key="11">
    <source>
        <dbReference type="Proteomes" id="UP001281761"/>
    </source>
</evidence>
<dbReference type="Pfam" id="PF24762">
    <property type="entry name" value="TPR_IF140-IFT172"/>
    <property type="match status" value="2"/>
</dbReference>
<feature type="region of interest" description="Disordered" evidence="6">
    <location>
        <begin position="1200"/>
        <end position="1234"/>
    </location>
</feature>
<sequence>MKNLNVFKIDLTSVDVDAPVKLKMAAPHQNAVLHQACWINPDKGILALLVDDHLVRIFNIDTEELYILEPPSDRVSPEDKFITCCYEEHTRSLLAATPSGKTCVWRFYPDEEETANKDANTDRVTYKIDDLHTKTRYARREKQWEFAFFQALDQDVTNAHWGPGPQAKVFTVDNGHIVQTTRMLEPHSLIVNGVAAIHLGPREIALERMEMDSVLIKTGVKIVDMSIDEDWLIAWNGRCVEVYTIARKHKEPRLELRFDFASSCMAVHKESVYICCENFVYVTNLKGTIKQALPFSPEEGNPCLLSISPSGFLAIATKLGTIKVLDIRGPEAVLKASPWRFTKGLPVSLSVNSDGSAVMIRCLVFPTELNNATPDQIARATIPDTRIHVYSVERGTLFSSDFGTTQHYPVNECWDSKDPRFFCVSLKKLIRDPLDGKWHDSRDRHIEIASHFFSRDKGILATDSFTMNEKHQQLIGCEIPFLFFSVRPAAVAENEPKIDNVLMREYRGLQSDDPATLDAMKNFIFNLTVGNIDEAYRNVRQLKGSMVWDTMAKLCVKTRRMDVMEICLRNMGNLRAMIALRQAKQEPETEAQLAIVAIQLEMYDEAEELLKQCNRYDLLNDFYRSAGKWKSAVQVAKEKDQIHLPSTLYAYAEHMEADGEMALAVQYYEEAGCAEFEIPRLLVFGDRSRDFKRFSETSVSIEIKRKYAQMLESQNNFKEALEMYSAIGDHLSQVRIHCTLGDYAKAEEVVAQTQDPLGAERLARENEKRGNIEQAIKYFSQARRYDNAIRLAIDNEMDTDLMTIALHSTSDAMIKAGWYFEKKALFEKAFTLYRTAGSLNRAIDVCFKGNLQNQLHQIADDISSDADPTLLQQCATFFSSIGEFDKAFNMLIAAGEYDQAFAMCETHRITITERVVQKVEESLQPRKVRKKKALQLDTNERLVSLVPQLELVDGATEEKRKEVISLLARYLHNQGNDQLAAKKYADIGMFVEAVNCLISSKDVERVISFANLCRDNRVYVTVANYLQRLDWRSDPEYLKHIITMYQKAKAYDELVQFYESCAQVEIDEYLEYEKAMMALREALRYQKQSMSQFAQQKTEDISRRIKLIEKFIEAKDLEETNPVEMVSILQSLLNEPDIDHAVRMGDIYSQLIQHFHSVRNMEKAFNCLKKMIELDIQVGPYIEREVVEDICTANHVTPESLGIEDLEDEPEEEYGEGEEEYVDDDDGGFVDDGE</sequence>
<accession>A0ABQ9XP15</accession>
<gene>
    <name evidence="10" type="ORF">BLNAU_12505</name>
</gene>
<dbReference type="InterPro" id="IPR056168">
    <property type="entry name" value="TPR_IF140/IFT172/WDR19"/>
</dbReference>
<keyword evidence="3" id="KW-0677">Repeat</keyword>
<dbReference type="InterPro" id="IPR016024">
    <property type="entry name" value="ARM-type_fold"/>
</dbReference>
<feature type="domain" description="IF140/IFT172/WDR19 TPR" evidence="9">
    <location>
        <begin position="530"/>
        <end position="925"/>
    </location>
</feature>
<evidence type="ECO:0000259" key="7">
    <source>
        <dbReference type="Pfam" id="PF23385"/>
    </source>
</evidence>
<feature type="domain" description="IF140 C-terminal TPR" evidence="8">
    <location>
        <begin position="1052"/>
        <end position="1171"/>
    </location>
</feature>
<evidence type="ECO:0000256" key="5">
    <source>
        <dbReference type="ARBA" id="ARBA00023273"/>
    </source>
</evidence>
<dbReference type="EMBL" id="JARBJD010000102">
    <property type="protein sequence ID" value="KAK2952539.1"/>
    <property type="molecule type" value="Genomic_DNA"/>
</dbReference>
<keyword evidence="11" id="KW-1185">Reference proteome</keyword>
<dbReference type="Proteomes" id="UP001281761">
    <property type="component" value="Unassembled WGS sequence"/>
</dbReference>
<evidence type="ECO:0000256" key="2">
    <source>
        <dbReference type="ARBA" id="ARBA00022574"/>
    </source>
</evidence>
<dbReference type="Gene3D" id="2.130.10.10">
    <property type="entry name" value="YVTN repeat-like/Quinoprotein amine dehydrogenase"/>
    <property type="match status" value="1"/>
</dbReference>
<dbReference type="Gene3D" id="1.25.40.470">
    <property type="match status" value="2"/>
</dbReference>
<evidence type="ECO:0000256" key="3">
    <source>
        <dbReference type="ARBA" id="ARBA00022737"/>
    </source>
</evidence>
<dbReference type="SUPFAM" id="SSF48371">
    <property type="entry name" value="ARM repeat"/>
    <property type="match status" value="1"/>
</dbReference>
<feature type="compositionally biased region" description="Acidic residues" evidence="6">
    <location>
        <begin position="1202"/>
        <end position="1234"/>
    </location>
</feature>
<name>A0ABQ9XP15_9EUKA</name>
<dbReference type="Pfam" id="PF24760">
    <property type="entry name" value="TPR_IF140_C"/>
    <property type="match status" value="1"/>
</dbReference>
<organism evidence="10 11">
    <name type="scientific">Blattamonas nauphoetae</name>
    <dbReference type="NCBI Taxonomy" id="2049346"/>
    <lineage>
        <taxon>Eukaryota</taxon>
        <taxon>Metamonada</taxon>
        <taxon>Preaxostyla</taxon>
        <taxon>Oxymonadida</taxon>
        <taxon>Blattamonas</taxon>
    </lineage>
</organism>
<evidence type="ECO:0000259" key="9">
    <source>
        <dbReference type="Pfam" id="PF24762"/>
    </source>
</evidence>
<keyword evidence="4" id="KW-0969">Cilium</keyword>
<dbReference type="InterPro" id="IPR036322">
    <property type="entry name" value="WD40_repeat_dom_sf"/>
</dbReference>
<comment type="subcellular location">
    <subcellularLocation>
        <location evidence="1">Cell projection</location>
        <location evidence="1">Cilium</location>
    </subcellularLocation>
</comment>
<dbReference type="InterPro" id="IPR015943">
    <property type="entry name" value="WD40/YVTN_repeat-like_dom_sf"/>
</dbReference>
<protein>
    <submittedName>
        <fullName evidence="10">Intraflagellar transport protein 140</fullName>
    </submittedName>
</protein>
<comment type="caution">
    <text evidence="10">The sequence shown here is derived from an EMBL/GenBank/DDBJ whole genome shotgun (WGS) entry which is preliminary data.</text>
</comment>
<evidence type="ECO:0000256" key="6">
    <source>
        <dbReference type="SAM" id="MobiDB-lite"/>
    </source>
</evidence>
<dbReference type="Pfam" id="PF23385">
    <property type="entry name" value="Beta-prop_IFT140_2nd"/>
    <property type="match status" value="1"/>
</dbReference>
<evidence type="ECO:0000313" key="10">
    <source>
        <dbReference type="EMBL" id="KAK2952539.1"/>
    </source>
</evidence>
<evidence type="ECO:0000259" key="8">
    <source>
        <dbReference type="Pfam" id="PF24760"/>
    </source>
</evidence>
<evidence type="ECO:0000256" key="4">
    <source>
        <dbReference type="ARBA" id="ARBA00023069"/>
    </source>
</evidence>
<feature type="domain" description="IF140/IFT172/WDR19 TPR" evidence="9">
    <location>
        <begin position="946"/>
        <end position="1043"/>
    </location>
</feature>
<keyword evidence="2" id="KW-0853">WD repeat</keyword>
<proteinExistence type="predicted"/>
<dbReference type="InterPro" id="IPR056155">
    <property type="entry name" value="Beta-prop_IFT140_2nd"/>
</dbReference>
<dbReference type="SUPFAM" id="SSF50978">
    <property type="entry name" value="WD40 repeat-like"/>
    <property type="match status" value="1"/>
</dbReference>
<dbReference type="PANTHER" id="PTHR15722:SF7">
    <property type="entry name" value="INTRAFLAGELLAR TRANSPORT PROTEIN 140 HOMOLOG"/>
    <property type="match status" value="1"/>
</dbReference>
<dbReference type="InterPro" id="IPR011990">
    <property type="entry name" value="TPR-like_helical_dom_sf"/>
</dbReference>
<dbReference type="SUPFAM" id="SSF48452">
    <property type="entry name" value="TPR-like"/>
    <property type="match status" value="1"/>
</dbReference>
<keyword evidence="5" id="KW-0966">Cell projection</keyword>
<feature type="domain" description="IFT140 second beta-propeller" evidence="7">
    <location>
        <begin position="193"/>
        <end position="485"/>
    </location>
</feature>
<dbReference type="PANTHER" id="PTHR15722">
    <property type="entry name" value="IFT140/172-RELATED"/>
    <property type="match status" value="1"/>
</dbReference>
<evidence type="ECO:0000256" key="1">
    <source>
        <dbReference type="ARBA" id="ARBA00004138"/>
    </source>
</evidence>
<reference evidence="10 11" key="1">
    <citation type="journal article" date="2022" name="bioRxiv">
        <title>Genomics of Preaxostyla Flagellates Illuminates Evolutionary Transitions and the Path Towards Mitochondrial Loss.</title>
        <authorList>
            <person name="Novak L.V.F."/>
            <person name="Treitli S.C."/>
            <person name="Pyrih J."/>
            <person name="Halakuc P."/>
            <person name="Pipaliya S.V."/>
            <person name="Vacek V."/>
            <person name="Brzon O."/>
            <person name="Soukal P."/>
            <person name="Eme L."/>
            <person name="Dacks J.B."/>
            <person name="Karnkowska A."/>
            <person name="Elias M."/>
            <person name="Hampl V."/>
        </authorList>
    </citation>
    <scope>NUCLEOTIDE SEQUENCE [LARGE SCALE GENOMIC DNA]</scope>
    <source>
        <strain evidence="10">NAU3</strain>
        <tissue evidence="10">Gut</tissue>
    </source>
</reference>